<feature type="compositionally biased region" description="Basic and acidic residues" evidence="1">
    <location>
        <begin position="120"/>
        <end position="130"/>
    </location>
</feature>
<dbReference type="AlphaFoldDB" id="A0A645FW38"/>
<dbReference type="EMBL" id="VSSQ01066047">
    <property type="protein sequence ID" value="MPN18665.1"/>
    <property type="molecule type" value="Genomic_DNA"/>
</dbReference>
<evidence type="ECO:0000313" key="2">
    <source>
        <dbReference type="EMBL" id="MPN18665.1"/>
    </source>
</evidence>
<comment type="caution">
    <text evidence="2">The sequence shown here is derived from an EMBL/GenBank/DDBJ whole genome shotgun (WGS) entry which is preliminary data.</text>
</comment>
<name>A0A645FW38_9ZZZZ</name>
<organism evidence="2">
    <name type="scientific">bioreactor metagenome</name>
    <dbReference type="NCBI Taxonomy" id="1076179"/>
    <lineage>
        <taxon>unclassified sequences</taxon>
        <taxon>metagenomes</taxon>
        <taxon>ecological metagenomes</taxon>
    </lineage>
</organism>
<proteinExistence type="predicted"/>
<reference evidence="2" key="1">
    <citation type="submission" date="2019-08" db="EMBL/GenBank/DDBJ databases">
        <authorList>
            <person name="Kucharzyk K."/>
            <person name="Murdoch R.W."/>
            <person name="Higgins S."/>
            <person name="Loffler F."/>
        </authorList>
    </citation>
    <scope>NUCLEOTIDE SEQUENCE</scope>
</reference>
<protein>
    <submittedName>
        <fullName evidence="2">Uncharacterized protein</fullName>
    </submittedName>
</protein>
<sequence>MAAEANVVAYIAQCTASVTENNAVLRFIVFFIGIQPRVMAHAVADLVVVENHVVILGGQPVGFAAQILPDQHRVLGVVADVGIVVPAAGALGAALFLDGLVDHRAVPGLAPLSGQDSEERDNQKHAADAEADEQRLWVAHALGARLAGNGKADDGGDGQNHREDARPAVGIFNVFFKGRVADTGRESTQTRVLRHVWGCLIDSAATSGAKTCAF</sequence>
<feature type="region of interest" description="Disordered" evidence="1">
    <location>
        <begin position="111"/>
        <end position="130"/>
    </location>
</feature>
<evidence type="ECO:0000256" key="1">
    <source>
        <dbReference type="SAM" id="MobiDB-lite"/>
    </source>
</evidence>
<accession>A0A645FW38</accession>
<gene>
    <name evidence="2" type="ORF">SDC9_166028</name>
</gene>